<evidence type="ECO:0000259" key="6">
    <source>
        <dbReference type="PROSITE" id="PS50977"/>
    </source>
</evidence>
<accession>A0A561ETA2</accession>
<keyword evidence="2 4" id="KW-0238">DNA-binding</keyword>
<evidence type="ECO:0000313" key="8">
    <source>
        <dbReference type="Proteomes" id="UP000318416"/>
    </source>
</evidence>
<feature type="domain" description="HTH tetR-type" evidence="6">
    <location>
        <begin position="29"/>
        <end position="89"/>
    </location>
</feature>
<dbReference type="EMBL" id="VIVR01000001">
    <property type="protein sequence ID" value="TWE18817.1"/>
    <property type="molecule type" value="Genomic_DNA"/>
</dbReference>
<feature type="region of interest" description="Disordered" evidence="5">
    <location>
        <begin position="1"/>
        <end position="25"/>
    </location>
</feature>
<dbReference type="PROSITE" id="PS50977">
    <property type="entry name" value="HTH_TETR_2"/>
    <property type="match status" value="1"/>
</dbReference>
<dbReference type="RefSeq" id="WP_246192727.1">
    <property type="nucleotide sequence ID" value="NZ_BAAABR010000031.1"/>
</dbReference>
<keyword evidence="3" id="KW-0804">Transcription</keyword>
<dbReference type="InterPro" id="IPR001647">
    <property type="entry name" value="HTH_TetR"/>
</dbReference>
<dbReference type="GO" id="GO:0003700">
    <property type="term" value="F:DNA-binding transcription factor activity"/>
    <property type="evidence" value="ECO:0007669"/>
    <property type="project" value="TreeGrafter"/>
</dbReference>
<dbReference type="GO" id="GO:0000976">
    <property type="term" value="F:transcription cis-regulatory region binding"/>
    <property type="evidence" value="ECO:0007669"/>
    <property type="project" value="TreeGrafter"/>
</dbReference>
<dbReference type="Pfam" id="PF00440">
    <property type="entry name" value="TetR_N"/>
    <property type="match status" value="1"/>
</dbReference>
<dbReference type="InterPro" id="IPR009057">
    <property type="entry name" value="Homeodomain-like_sf"/>
</dbReference>
<dbReference type="InterPro" id="IPR054126">
    <property type="entry name" value="CprB_TetR_C"/>
</dbReference>
<organism evidence="7 8">
    <name type="scientific">Kitasatospora atroaurantiaca</name>
    <dbReference type="NCBI Taxonomy" id="285545"/>
    <lineage>
        <taxon>Bacteria</taxon>
        <taxon>Bacillati</taxon>
        <taxon>Actinomycetota</taxon>
        <taxon>Actinomycetes</taxon>
        <taxon>Kitasatosporales</taxon>
        <taxon>Streptomycetaceae</taxon>
        <taxon>Kitasatospora</taxon>
    </lineage>
</organism>
<dbReference type="InterPro" id="IPR050109">
    <property type="entry name" value="HTH-type_TetR-like_transc_reg"/>
</dbReference>
<reference evidence="7 8" key="1">
    <citation type="submission" date="2019-06" db="EMBL/GenBank/DDBJ databases">
        <title>Sequencing the genomes of 1000 actinobacteria strains.</title>
        <authorList>
            <person name="Klenk H.-P."/>
        </authorList>
    </citation>
    <scope>NUCLEOTIDE SEQUENCE [LARGE SCALE GENOMIC DNA]</scope>
    <source>
        <strain evidence="7 8">DSM 41649</strain>
    </source>
</reference>
<evidence type="ECO:0000256" key="3">
    <source>
        <dbReference type="ARBA" id="ARBA00023163"/>
    </source>
</evidence>
<evidence type="ECO:0000256" key="2">
    <source>
        <dbReference type="ARBA" id="ARBA00023125"/>
    </source>
</evidence>
<keyword evidence="8" id="KW-1185">Reference proteome</keyword>
<protein>
    <submittedName>
        <fullName evidence="7">TetR family transcriptional regulator</fullName>
    </submittedName>
</protein>
<dbReference type="InterPro" id="IPR047923">
    <property type="entry name" value="ArpA-like"/>
</dbReference>
<evidence type="ECO:0000256" key="1">
    <source>
        <dbReference type="ARBA" id="ARBA00023015"/>
    </source>
</evidence>
<dbReference type="PANTHER" id="PTHR30055:SF234">
    <property type="entry name" value="HTH-TYPE TRANSCRIPTIONAL REGULATOR BETI"/>
    <property type="match status" value="1"/>
</dbReference>
<evidence type="ECO:0000256" key="4">
    <source>
        <dbReference type="PROSITE-ProRule" id="PRU00335"/>
    </source>
</evidence>
<dbReference type="Gene3D" id="1.10.357.10">
    <property type="entry name" value="Tetracycline Repressor, domain 2"/>
    <property type="match status" value="1"/>
</dbReference>
<sequence>MEEQPKLAGWASKPPSARRSPDLRQDRAHRTRELVLHSAAELFATRGFHGTSVQDVATAAGMTKGAVYFHFPSKDVLALAVVEEHYTRWPALLEAARARKLGPFDTVLTMVDGAAEAFAHDAVVQAGARLQIESNLIGLPLPTPYVGWIDLLTALLTEAADQGELRAGVDPAAAARTIVSAFFGMQHVSATLHQRADLLERWQEVRELVLLAIRA</sequence>
<evidence type="ECO:0000256" key="5">
    <source>
        <dbReference type="SAM" id="MobiDB-lite"/>
    </source>
</evidence>
<dbReference type="SUPFAM" id="SSF48498">
    <property type="entry name" value="Tetracyclin repressor-like, C-terminal domain"/>
    <property type="match status" value="1"/>
</dbReference>
<dbReference type="AlphaFoldDB" id="A0A561ETA2"/>
<name>A0A561ETA2_9ACTN</name>
<dbReference type="InterPro" id="IPR036271">
    <property type="entry name" value="Tet_transcr_reg_TetR-rel_C_sf"/>
</dbReference>
<feature type="DNA-binding region" description="H-T-H motif" evidence="4">
    <location>
        <begin position="52"/>
        <end position="71"/>
    </location>
</feature>
<keyword evidence="1" id="KW-0805">Transcription regulation</keyword>
<comment type="caution">
    <text evidence="7">The sequence shown here is derived from an EMBL/GenBank/DDBJ whole genome shotgun (WGS) entry which is preliminary data.</text>
</comment>
<dbReference type="PANTHER" id="PTHR30055">
    <property type="entry name" value="HTH-TYPE TRANSCRIPTIONAL REGULATOR RUTR"/>
    <property type="match status" value="1"/>
</dbReference>
<gene>
    <name evidence="7" type="ORF">FB465_3908</name>
</gene>
<dbReference type="SUPFAM" id="SSF46689">
    <property type="entry name" value="Homeodomain-like"/>
    <property type="match status" value="1"/>
</dbReference>
<dbReference type="Pfam" id="PF21935">
    <property type="entry name" value="TetR_C_45"/>
    <property type="match status" value="1"/>
</dbReference>
<dbReference type="NCBIfam" id="NF041196">
    <property type="entry name" value="ScbR_bind_reg"/>
    <property type="match status" value="1"/>
</dbReference>
<evidence type="ECO:0000313" key="7">
    <source>
        <dbReference type="EMBL" id="TWE18817.1"/>
    </source>
</evidence>
<proteinExistence type="predicted"/>
<dbReference type="PRINTS" id="PR00455">
    <property type="entry name" value="HTHTETR"/>
</dbReference>
<dbReference type="Proteomes" id="UP000318416">
    <property type="component" value="Unassembled WGS sequence"/>
</dbReference>